<gene>
    <name evidence="1" type="ORF">EG68_00885</name>
</gene>
<protein>
    <submittedName>
        <fullName evidence="1">Uncharacterized protein</fullName>
    </submittedName>
</protein>
<dbReference type="Proteomes" id="UP000822476">
    <property type="component" value="Unassembled WGS sequence"/>
</dbReference>
<name>A0A8S9ZCN6_9TREM</name>
<dbReference type="AlphaFoldDB" id="A0A8S9ZCN6"/>
<reference evidence="1" key="1">
    <citation type="submission" date="2019-07" db="EMBL/GenBank/DDBJ databases">
        <title>Annotation for the trematode Paragonimus miyazaki's.</title>
        <authorList>
            <person name="Choi Y.-J."/>
        </authorList>
    </citation>
    <scope>NUCLEOTIDE SEQUENCE</scope>
    <source>
        <strain evidence="1">Japan</strain>
    </source>
</reference>
<comment type="caution">
    <text evidence="1">The sequence shown here is derived from an EMBL/GenBank/DDBJ whole genome shotgun (WGS) entry which is preliminary data.</text>
</comment>
<sequence>MSTWNQSNHCIQQTLFKAPVHFYLPPCHSHLFLSCLLRTTSDKKNVHLNTVFFGPPGTAYTNNVIFHVFYVSYWDFSLYSLPSTLSYAATFPW</sequence>
<keyword evidence="2" id="KW-1185">Reference proteome</keyword>
<evidence type="ECO:0000313" key="1">
    <source>
        <dbReference type="EMBL" id="KAF7262237.1"/>
    </source>
</evidence>
<evidence type="ECO:0000313" key="2">
    <source>
        <dbReference type="Proteomes" id="UP000822476"/>
    </source>
</evidence>
<accession>A0A8S9ZCN6</accession>
<proteinExistence type="predicted"/>
<dbReference type="EMBL" id="JTDE01000124">
    <property type="protein sequence ID" value="KAF7262237.1"/>
    <property type="molecule type" value="Genomic_DNA"/>
</dbReference>
<organism evidence="1 2">
    <name type="scientific">Paragonimus skrjabini miyazakii</name>
    <dbReference type="NCBI Taxonomy" id="59628"/>
    <lineage>
        <taxon>Eukaryota</taxon>
        <taxon>Metazoa</taxon>
        <taxon>Spiralia</taxon>
        <taxon>Lophotrochozoa</taxon>
        <taxon>Platyhelminthes</taxon>
        <taxon>Trematoda</taxon>
        <taxon>Digenea</taxon>
        <taxon>Plagiorchiida</taxon>
        <taxon>Troglotremata</taxon>
        <taxon>Troglotrematidae</taxon>
        <taxon>Paragonimus</taxon>
    </lineage>
</organism>